<dbReference type="GO" id="GO:0008270">
    <property type="term" value="F:zinc ion binding"/>
    <property type="evidence" value="ECO:0007669"/>
    <property type="project" value="InterPro"/>
</dbReference>
<evidence type="ECO:0000256" key="8">
    <source>
        <dbReference type="ARBA" id="ARBA00022729"/>
    </source>
</evidence>
<evidence type="ECO:0000256" key="10">
    <source>
        <dbReference type="ARBA" id="ARBA00022833"/>
    </source>
</evidence>
<evidence type="ECO:0000313" key="21">
    <source>
        <dbReference type="Proteomes" id="UP000241462"/>
    </source>
</evidence>
<keyword evidence="12" id="KW-1015">Disulfide bond</keyword>
<dbReference type="CDD" id="cd03860">
    <property type="entry name" value="M14_CP_A-B_like"/>
    <property type="match status" value="1"/>
</dbReference>
<keyword evidence="10" id="KW-0862">Zinc</keyword>
<gene>
    <name evidence="20" type="ORF">BD289DRAFT_485718</name>
</gene>
<dbReference type="EMBL" id="KZ678579">
    <property type="protein sequence ID" value="PSR79110.1"/>
    <property type="molecule type" value="Genomic_DNA"/>
</dbReference>
<dbReference type="InterPro" id="IPR057246">
    <property type="entry name" value="CARBOXYPEPT_ZN_1"/>
</dbReference>
<feature type="region of interest" description="Disordered" evidence="17">
    <location>
        <begin position="167"/>
        <end position="187"/>
    </location>
</feature>
<evidence type="ECO:0000256" key="7">
    <source>
        <dbReference type="ARBA" id="ARBA00022723"/>
    </source>
</evidence>
<dbReference type="AlphaFoldDB" id="A0A2T2ZXP3"/>
<evidence type="ECO:0000256" key="13">
    <source>
        <dbReference type="ARBA" id="ARBA00025210"/>
    </source>
</evidence>
<feature type="compositionally biased region" description="Basic and acidic residues" evidence="17">
    <location>
        <begin position="170"/>
        <end position="179"/>
    </location>
</feature>
<evidence type="ECO:0000256" key="9">
    <source>
        <dbReference type="ARBA" id="ARBA00022801"/>
    </source>
</evidence>
<comment type="subcellular location">
    <subcellularLocation>
        <location evidence="2">Secreted</location>
    </subcellularLocation>
</comment>
<evidence type="ECO:0000256" key="2">
    <source>
        <dbReference type="ARBA" id="ARBA00004613"/>
    </source>
</evidence>
<dbReference type="Pfam" id="PF00246">
    <property type="entry name" value="Peptidase_M14"/>
    <property type="match status" value="1"/>
</dbReference>
<protein>
    <recommendedName>
        <fullName evidence="14">Inactive metallocarboxypeptidase ECM14</fullName>
    </recommendedName>
    <alternativeName>
        <fullName evidence="15">Inactive metallocarboxypeptidase ecm14</fullName>
    </alternativeName>
</protein>
<dbReference type="GO" id="GO:0005576">
    <property type="term" value="C:extracellular region"/>
    <property type="evidence" value="ECO:0007669"/>
    <property type="project" value="UniProtKB-SubCell"/>
</dbReference>
<evidence type="ECO:0000256" key="12">
    <source>
        <dbReference type="ARBA" id="ARBA00023157"/>
    </source>
</evidence>
<dbReference type="SMART" id="SM00631">
    <property type="entry name" value="Zn_pept"/>
    <property type="match status" value="1"/>
</dbReference>
<evidence type="ECO:0000256" key="3">
    <source>
        <dbReference type="ARBA" id="ARBA00005988"/>
    </source>
</evidence>
<dbReference type="Proteomes" id="UP000241462">
    <property type="component" value="Unassembled WGS sequence"/>
</dbReference>
<comment type="cofactor">
    <cofactor evidence="1">
        <name>Zn(2+)</name>
        <dbReference type="ChEBI" id="CHEBI:29105"/>
    </cofactor>
</comment>
<dbReference type="PRINTS" id="PR00765">
    <property type="entry name" value="CRBOXYPTASEA"/>
</dbReference>
<sequence length="601" mass="67810">MWRSSPFLVPLLLVVLASPFSVLVSANANHGAHHNHPHPARPALSSYSSSVFPYLTWLRDNAVRLVFGAQSPKDSIDVRPASIHRMFKDEIVVRFNTSNVQEERALADATERLFLDIWSWDGTIDLRVQKNKLAALLSLLPESLASAYWILVEDLAAAVYESYPAPPAERSQRHLDPKFSPDSPLLSTSTLPGDGDEGFYFFRNYQPHKVVLRWMRLTEAMFPSFVRFTTIGQSYEGRDIPALIISGSNAAAAAASADDQSSSSSKQPRKTLVIMGGSHAREWISTTTVNYLAWSFITAYGKDRLITKFLQAYDIVFIPELNPDGIEYTWTSDRLWRKSRQHTSMVFCRGLDLDHAFGYEWDAARRFTGHTNDPCSESYGGDEPWESVEVAALRDWTQEQVADHNMDFVGLIDLHAYSQQILFPYSYTCEVDPPNVEKMEELAMGLAKSIRLFSGETYSVKPACQGAVSRSSPSSSSSEEEEEEEQTQGNDRQGAKRIEPSGGSAIDWFYHELGAHFSYQIKLRDTGSYGFLLPSDYIIPTGEEILQSIRYLSDFLLGNDGIEKLEKEQNEGQGAESNEELFAVAEEYEQVLELKKRRRRR</sequence>
<dbReference type="PROSITE" id="PS00132">
    <property type="entry name" value="CARBOXYPEPT_ZN_1"/>
    <property type="match status" value="1"/>
</dbReference>
<evidence type="ECO:0000256" key="14">
    <source>
        <dbReference type="ARBA" id="ARBA00026187"/>
    </source>
</evidence>
<feature type="region of interest" description="Disordered" evidence="17">
    <location>
        <begin position="464"/>
        <end position="497"/>
    </location>
</feature>
<dbReference type="FunFam" id="3.40.630.10:FF:000084">
    <property type="entry name" value="Carboxypeptidase B2"/>
    <property type="match status" value="1"/>
</dbReference>
<keyword evidence="11" id="KW-0482">Metalloprotease</keyword>
<keyword evidence="6" id="KW-0645">Protease</keyword>
<dbReference type="GO" id="GO:0004181">
    <property type="term" value="F:metallocarboxypeptidase activity"/>
    <property type="evidence" value="ECO:0007669"/>
    <property type="project" value="InterPro"/>
</dbReference>
<keyword evidence="21" id="KW-1185">Reference proteome</keyword>
<evidence type="ECO:0000256" key="1">
    <source>
        <dbReference type="ARBA" id="ARBA00001947"/>
    </source>
</evidence>
<dbReference type="OrthoDB" id="3626597at2759"/>
<feature type="domain" description="Peptidase M14" evidence="19">
    <location>
        <begin position="204"/>
        <end position="556"/>
    </location>
</feature>
<dbReference type="SUPFAM" id="SSF53187">
    <property type="entry name" value="Zn-dependent exopeptidases"/>
    <property type="match status" value="1"/>
</dbReference>
<evidence type="ECO:0000256" key="5">
    <source>
        <dbReference type="ARBA" id="ARBA00022645"/>
    </source>
</evidence>
<dbReference type="PANTHER" id="PTHR11705:SF147">
    <property type="entry name" value="INACTIVE METALLOCARBOXYPEPTIDASE ECM14"/>
    <property type="match status" value="1"/>
</dbReference>
<evidence type="ECO:0000256" key="11">
    <source>
        <dbReference type="ARBA" id="ARBA00023049"/>
    </source>
</evidence>
<keyword evidence="7" id="KW-0479">Metal-binding</keyword>
<feature type="signal peptide" evidence="18">
    <location>
        <begin position="1"/>
        <end position="26"/>
    </location>
</feature>
<dbReference type="STRING" id="2025994.A0A2T2ZXP3"/>
<evidence type="ECO:0000256" key="15">
    <source>
        <dbReference type="ARBA" id="ARBA00026213"/>
    </source>
</evidence>
<evidence type="ECO:0000256" key="16">
    <source>
        <dbReference type="PROSITE-ProRule" id="PRU01379"/>
    </source>
</evidence>
<reference evidence="20 21" key="1">
    <citation type="journal article" date="2018" name="Mycol. Prog.">
        <title>Coniella lustricola, a new species from submerged detritus.</title>
        <authorList>
            <person name="Raudabaugh D.B."/>
            <person name="Iturriaga T."/>
            <person name="Carver A."/>
            <person name="Mondo S."/>
            <person name="Pangilinan J."/>
            <person name="Lipzen A."/>
            <person name="He G."/>
            <person name="Amirebrahimi M."/>
            <person name="Grigoriev I.V."/>
            <person name="Miller A.N."/>
        </authorList>
    </citation>
    <scope>NUCLEOTIDE SEQUENCE [LARGE SCALE GENOMIC DNA]</scope>
    <source>
        <strain evidence="20 21">B22-T-1</strain>
    </source>
</reference>
<name>A0A2T2ZXP3_9PEZI</name>
<dbReference type="PROSITE" id="PS52035">
    <property type="entry name" value="PEPTIDASE_M14"/>
    <property type="match status" value="1"/>
</dbReference>
<keyword evidence="4" id="KW-0964">Secreted</keyword>
<evidence type="ECO:0000313" key="20">
    <source>
        <dbReference type="EMBL" id="PSR79110.1"/>
    </source>
</evidence>
<dbReference type="PANTHER" id="PTHR11705">
    <property type="entry name" value="PROTEASE FAMILY M14 CARBOXYPEPTIDASE A,B"/>
    <property type="match status" value="1"/>
</dbReference>
<evidence type="ECO:0000256" key="6">
    <source>
        <dbReference type="ARBA" id="ARBA00022670"/>
    </source>
</evidence>
<comment type="similarity">
    <text evidence="3 16">Belongs to the peptidase M14 family.</text>
</comment>
<evidence type="ECO:0000256" key="4">
    <source>
        <dbReference type="ARBA" id="ARBA00022525"/>
    </source>
</evidence>
<evidence type="ECO:0000259" key="19">
    <source>
        <dbReference type="PROSITE" id="PS52035"/>
    </source>
</evidence>
<organism evidence="20 21">
    <name type="scientific">Coniella lustricola</name>
    <dbReference type="NCBI Taxonomy" id="2025994"/>
    <lineage>
        <taxon>Eukaryota</taxon>
        <taxon>Fungi</taxon>
        <taxon>Dikarya</taxon>
        <taxon>Ascomycota</taxon>
        <taxon>Pezizomycotina</taxon>
        <taxon>Sordariomycetes</taxon>
        <taxon>Sordariomycetidae</taxon>
        <taxon>Diaporthales</taxon>
        <taxon>Schizoparmaceae</taxon>
        <taxon>Coniella</taxon>
    </lineage>
</organism>
<dbReference type="GO" id="GO:0006508">
    <property type="term" value="P:proteolysis"/>
    <property type="evidence" value="ECO:0007669"/>
    <property type="project" value="UniProtKB-KW"/>
</dbReference>
<accession>A0A2T2ZXP3</accession>
<proteinExistence type="inferred from homology"/>
<dbReference type="FunCoup" id="A0A2T2ZXP3">
    <property type="interactions" value="804"/>
</dbReference>
<keyword evidence="5" id="KW-0121">Carboxypeptidase</keyword>
<evidence type="ECO:0000256" key="17">
    <source>
        <dbReference type="SAM" id="MobiDB-lite"/>
    </source>
</evidence>
<feature type="chain" id="PRO_5015734326" description="Inactive metallocarboxypeptidase ECM14" evidence="18">
    <location>
        <begin position="27"/>
        <end position="601"/>
    </location>
</feature>
<dbReference type="InParanoid" id="A0A2T2ZXP3"/>
<dbReference type="Gene3D" id="3.40.630.10">
    <property type="entry name" value="Zn peptidases"/>
    <property type="match status" value="1"/>
</dbReference>
<comment type="caution">
    <text evidence="16">Lacks conserved residue(s) required for the propagation of feature annotation.</text>
</comment>
<evidence type="ECO:0000256" key="18">
    <source>
        <dbReference type="SAM" id="SignalP"/>
    </source>
</evidence>
<dbReference type="InterPro" id="IPR000834">
    <property type="entry name" value="Peptidase_M14"/>
</dbReference>
<keyword evidence="9" id="KW-0378">Hydrolase</keyword>
<comment type="function">
    <text evidence="13">Inactive carboxypeptidase that may play a role in cell wall organization and biogenesis.</text>
</comment>
<keyword evidence="8 18" id="KW-0732">Signal</keyword>